<name>A0A9X2F7J8_9BACT</name>
<dbReference type="EMBL" id="JAMXLR010000026">
    <property type="protein sequence ID" value="MCO6043775.1"/>
    <property type="molecule type" value="Genomic_DNA"/>
</dbReference>
<keyword evidence="5" id="KW-0282">Flagellum</keyword>
<keyword evidence="4" id="KW-0143">Chaperone</keyword>
<evidence type="ECO:0000313" key="6">
    <source>
        <dbReference type="Proteomes" id="UP001155241"/>
    </source>
</evidence>
<dbReference type="SUPFAM" id="SSF141457">
    <property type="entry name" value="BH3618-like"/>
    <property type="match status" value="1"/>
</dbReference>
<reference evidence="5" key="1">
    <citation type="submission" date="2022-06" db="EMBL/GenBank/DDBJ databases">
        <title>Aeoliella straminimaris, a novel planctomycete from sediments.</title>
        <authorList>
            <person name="Vitorino I.R."/>
            <person name="Lage O.M."/>
        </authorList>
    </citation>
    <scope>NUCLEOTIDE SEQUENCE</scope>
    <source>
        <strain evidence="5">ICT_H6.2</strain>
    </source>
</reference>
<organism evidence="5 6">
    <name type="scientific">Aeoliella straminimaris</name>
    <dbReference type="NCBI Taxonomy" id="2954799"/>
    <lineage>
        <taxon>Bacteria</taxon>
        <taxon>Pseudomonadati</taxon>
        <taxon>Planctomycetota</taxon>
        <taxon>Planctomycetia</taxon>
        <taxon>Pirellulales</taxon>
        <taxon>Lacipirellulaceae</taxon>
        <taxon>Aeoliella</taxon>
    </lineage>
</organism>
<dbReference type="AlphaFoldDB" id="A0A9X2F7J8"/>
<gene>
    <name evidence="4 5" type="primary">fliW</name>
    <name evidence="5" type="ORF">NG895_07635</name>
</gene>
<keyword evidence="1 4" id="KW-0963">Cytoplasm</keyword>
<evidence type="ECO:0000256" key="1">
    <source>
        <dbReference type="ARBA" id="ARBA00022490"/>
    </source>
</evidence>
<keyword evidence="3 4" id="KW-0810">Translation regulation</keyword>
<keyword evidence="5" id="KW-0969">Cilium</keyword>
<dbReference type="GO" id="GO:0044780">
    <property type="term" value="P:bacterial-type flagellum assembly"/>
    <property type="evidence" value="ECO:0007669"/>
    <property type="project" value="UniProtKB-UniRule"/>
</dbReference>
<dbReference type="PANTHER" id="PTHR39190">
    <property type="entry name" value="FLAGELLAR ASSEMBLY FACTOR FLIW"/>
    <property type="match status" value="1"/>
</dbReference>
<dbReference type="Pfam" id="PF02623">
    <property type="entry name" value="FliW"/>
    <property type="match status" value="1"/>
</dbReference>
<dbReference type="InterPro" id="IPR003775">
    <property type="entry name" value="Flagellar_assembly_factor_FliW"/>
</dbReference>
<dbReference type="InterPro" id="IPR024046">
    <property type="entry name" value="Flagellar_assmbl_FliW_dom_sf"/>
</dbReference>
<sequence>MTTRFGNVPIEPSDVLRFDQGLIGMETCREWVLLADESNSSLAWLQSLDRSEVALAVVSPRRFVRDYQVRISSRDIAPLGGGTAKSLQVLAILNRHQDTLTLNLKAPIVVNLTTNRGRQVVAKNDHEVQYVLGATIPLRRSA</sequence>
<dbReference type="RefSeq" id="WP_252851880.1">
    <property type="nucleotide sequence ID" value="NZ_JAMXLR010000026.1"/>
</dbReference>
<comment type="function">
    <text evidence="4">Acts as an anti-CsrA protein, binds CsrA and prevents it from repressing translation of its target genes, one of which is flagellin. Binds to flagellin and participates in the assembly of the flagellum.</text>
</comment>
<dbReference type="HAMAP" id="MF_01185">
    <property type="entry name" value="FliW"/>
    <property type="match status" value="1"/>
</dbReference>
<dbReference type="GO" id="GO:0006417">
    <property type="term" value="P:regulation of translation"/>
    <property type="evidence" value="ECO:0007669"/>
    <property type="project" value="UniProtKB-KW"/>
</dbReference>
<dbReference type="Gene3D" id="2.30.290.10">
    <property type="entry name" value="BH3618-like"/>
    <property type="match status" value="1"/>
</dbReference>
<keyword evidence="2 4" id="KW-1005">Bacterial flagellum biogenesis</keyword>
<comment type="similarity">
    <text evidence="4">Belongs to the FliW family.</text>
</comment>
<protein>
    <recommendedName>
        <fullName evidence="4">Flagellar assembly factor FliW</fullName>
    </recommendedName>
</protein>
<evidence type="ECO:0000256" key="4">
    <source>
        <dbReference type="HAMAP-Rule" id="MF_01185"/>
    </source>
</evidence>
<evidence type="ECO:0000256" key="3">
    <source>
        <dbReference type="ARBA" id="ARBA00022845"/>
    </source>
</evidence>
<accession>A0A9X2F7J8</accession>
<comment type="caution">
    <text evidence="5">The sequence shown here is derived from an EMBL/GenBank/DDBJ whole genome shotgun (WGS) entry which is preliminary data.</text>
</comment>
<comment type="subcellular location">
    <subcellularLocation>
        <location evidence="4">Cytoplasm</location>
    </subcellularLocation>
</comment>
<keyword evidence="6" id="KW-1185">Reference proteome</keyword>
<keyword evidence="5" id="KW-0966">Cell projection</keyword>
<dbReference type="PANTHER" id="PTHR39190:SF1">
    <property type="entry name" value="FLAGELLAR ASSEMBLY FACTOR FLIW"/>
    <property type="match status" value="1"/>
</dbReference>
<comment type="subunit">
    <text evidence="4">Interacts with translational regulator CsrA and flagellin(s).</text>
</comment>
<proteinExistence type="inferred from homology"/>
<dbReference type="GO" id="GO:0005737">
    <property type="term" value="C:cytoplasm"/>
    <property type="evidence" value="ECO:0007669"/>
    <property type="project" value="UniProtKB-SubCell"/>
</dbReference>
<evidence type="ECO:0000313" key="5">
    <source>
        <dbReference type="EMBL" id="MCO6043775.1"/>
    </source>
</evidence>
<evidence type="ECO:0000256" key="2">
    <source>
        <dbReference type="ARBA" id="ARBA00022795"/>
    </source>
</evidence>
<dbReference type="Proteomes" id="UP001155241">
    <property type="component" value="Unassembled WGS sequence"/>
</dbReference>